<dbReference type="GO" id="GO:0016765">
    <property type="term" value="F:transferase activity, transferring alkyl or aryl (other than methyl) groups"/>
    <property type="evidence" value="ECO:0007669"/>
    <property type="project" value="UniProtKB-UniRule"/>
</dbReference>
<reference evidence="6" key="1">
    <citation type="journal article" date="2013" name="Int. J. Syst. Evol. Microbiol.">
        <title>Aestuariibaculum suncheonense gen. nov., sp. nov., a marine bacterium of the family Flavobacteriaceae isolated from a tidal flat and emended descriptions of the genera Gaetbulibacter and Tamlana.</title>
        <authorList>
            <person name="Jeong S.H."/>
            <person name="Park M.S."/>
            <person name="Jin H.M."/>
            <person name="Lee K."/>
            <person name="Park W."/>
            <person name="Jeon C.O."/>
        </authorList>
    </citation>
    <scope>NUCLEOTIDE SEQUENCE</scope>
    <source>
        <strain evidence="6">SC17</strain>
    </source>
</reference>
<dbReference type="Proteomes" id="UP000602057">
    <property type="component" value="Unassembled WGS sequence"/>
</dbReference>
<comment type="pathway">
    <text evidence="3">Amino-acid biosynthesis; L-methionine biosynthesis via de novo pathway; L-homocysteine from O-succinyl-L-homoserine: step 1/1.</text>
</comment>
<keyword evidence="3" id="KW-0808">Transferase</keyword>
<dbReference type="Gene3D" id="3.90.1150.10">
    <property type="entry name" value="Aspartate Aminotransferase, domain 1"/>
    <property type="match status" value="1"/>
</dbReference>
<comment type="cofactor">
    <cofactor evidence="1 3 5">
        <name>pyridoxal 5'-phosphate</name>
        <dbReference type="ChEBI" id="CHEBI:597326"/>
    </cofactor>
</comment>
<dbReference type="UniPathway" id="UPA00051">
    <property type="reaction ID" value="UER00449"/>
</dbReference>
<dbReference type="FunFam" id="3.90.1150.10:FF:000033">
    <property type="entry name" value="Cystathionine gamma-synthase"/>
    <property type="match status" value="1"/>
</dbReference>
<dbReference type="GO" id="GO:0071266">
    <property type="term" value="P:'de novo' L-methionine biosynthetic process"/>
    <property type="evidence" value="ECO:0007669"/>
    <property type="project" value="UniProtKB-UniRule"/>
</dbReference>
<comment type="caution">
    <text evidence="6">The sequence shown here is derived from an EMBL/GenBank/DDBJ whole genome shotgun (WGS) entry which is preliminary data.</text>
</comment>
<dbReference type="InterPro" id="IPR015424">
    <property type="entry name" value="PyrdxlP-dep_Trfase"/>
</dbReference>
<dbReference type="FunFam" id="3.40.640.10:FF:000046">
    <property type="entry name" value="Cystathionine gamma-lyase"/>
    <property type="match status" value="1"/>
</dbReference>
<feature type="modified residue" description="N6-(pyridoxal phosphate)lysine" evidence="3 4">
    <location>
        <position position="207"/>
    </location>
</feature>
<evidence type="ECO:0000256" key="1">
    <source>
        <dbReference type="ARBA" id="ARBA00001933"/>
    </source>
</evidence>
<gene>
    <name evidence="3" type="primary">metZ</name>
    <name evidence="6" type="ORF">ICJ84_12095</name>
</gene>
<dbReference type="GO" id="GO:0005737">
    <property type="term" value="C:cytoplasm"/>
    <property type="evidence" value="ECO:0007669"/>
    <property type="project" value="TreeGrafter"/>
</dbReference>
<keyword evidence="3" id="KW-0486">Methionine biosynthesis</keyword>
<comment type="function">
    <text evidence="3">Catalyzes the formation of L-homocysteine from O-succinyl-L-homoserine (OSHS) and hydrogen sulfide.</text>
</comment>
<accession>A0A8J6Q7W6</accession>
<dbReference type="PANTHER" id="PTHR11808">
    <property type="entry name" value="TRANS-SULFURATION ENZYME FAMILY MEMBER"/>
    <property type="match status" value="1"/>
</dbReference>
<dbReference type="Pfam" id="PF01053">
    <property type="entry name" value="Cys_Met_Meta_PP"/>
    <property type="match status" value="1"/>
</dbReference>
<dbReference type="CDD" id="cd00614">
    <property type="entry name" value="CGS_like"/>
    <property type="match status" value="1"/>
</dbReference>
<dbReference type="EMBL" id="JACVXC010000004">
    <property type="protein sequence ID" value="MBD0836183.1"/>
    <property type="molecule type" value="Genomic_DNA"/>
</dbReference>
<dbReference type="PIRSF" id="PIRSF001434">
    <property type="entry name" value="CGS"/>
    <property type="match status" value="1"/>
</dbReference>
<protein>
    <recommendedName>
        <fullName evidence="3">O-succinylhomoserine sulfhydrylase</fullName>
        <shortName evidence="3">OSH sulfhydrylase</shortName>
        <shortName evidence="3">OSHS sulfhydrylase</shortName>
        <ecNumber evidence="3">2.5.1.-</ecNumber>
    </recommendedName>
</protein>
<keyword evidence="2 3" id="KW-0663">Pyridoxal phosphate</keyword>
<dbReference type="InterPro" id="IPR015422">
    <property type="entry name" value="PyrdxlP-dep_Trfase_small"/>
</dbReference>
<dbReference type="GO" id="GO:0019346">
    <property type="term" value="P:transsulfuration"/>
    <property type="evidence" value="ECO:0007669"/>
    <property type="project" value="InterPro"/>
</dbReference>
<comment type="similarity">
    <text evidence="3">Belongs to the trans-sulfuration enzymes family. MetZ subfamily.</text>
</comment>
<sequence length="389" mass="43021">MSQEKHFETLAVRTQSETTQFSEHSVPLYLTSGFVFDDAEEMRASFAEEKQRDLYSRYSNPNVNEFVEKVCLMEGAESGYAFASGMAAVFSTFATLLDAGDHVVSCSSVFGATHGLFTKYFPKWNIECSYFNINELETIESLIRPNTKFLYAETPTNPGVDVIDLDFLSAICKKHNILLVIDNCFATPYLQNPIKHGADIVIHSATKLMDGQGRVLGGVAVGKKELIREIYLFSRLTGPAMSPFNAWVLSKSLETLAVRTEKHCENALKIAEFLESHPKVKWVKYPFLKSHPQYEIAKKQMRLGGSIVAFEVEGGVEGGRSFFDNIKMCSLSANLGDTRTIVTHPASTTHAKVEPEVKVAVGITDGSVRISAGLEHIDDIIADLKQALG</sequence>
<evidence type="ECO:0000313" key="7">
    <source>
        <dbReference type="Proteomes" id="UP000602057"/>
    </source>
</evidence>
<dbReference type="InterPro" id="IPR015421">
    <property type="entry name" value="PyrdxlP-dep_Trfase_major"/>
</dbReference>
<evidence type="ECO:0000256" key="5">
    <source>
        <dbReference type="RuleBase" id="RU362118"/>
    </source>
</evidence>
<dbReference type="EC" id="2.5.1.-" evidence="3"/>
<keyword evidence="3" id="KW-0028">Amino-acid biosynthesis</keyword>
<name>A0A8J6Q7W6_9FLAO</name>
<dbReference type="GO" id="GO:0016846">
    <property type="term" value="F:carbon-sulfur lyase activity"/>
    <property type="evidence" value="ECO:0007669"/>
    <property type="project" value="TreeGrafter"/>
</dbReference>
<evidence type="ECO:0000313" key="6">
    <source>
        <dbReference type="EMBL" id="MBD0836183.1"/>
    </source>
</evidence>
<dbReference type="AlphaFoldDB" id="A0A8J6Q7W6"/>
<dbReference type="PANTHER" id="PTHR11808:SF80">
    <property type="entry name" value="CYSTATHIONINE GAMMA-LYASE"/>
    <property type="match status" value="1"/>
</dbReference>
<evidence type="ECO:0000256" key="2">
    <source>
        <dbReference type="ARBA" id="ARBA00022898"/>
    </source>
</evidence>
<dbReference type="HAMAP" id="MF_02056">
    <property type="entry name" value="MetZ"/>
    <property type="match status" value="1"/>
</dbReference>
<evidence type="ECO:0000256" key="4">
    <source>
        <dbReference type="PIRSR" id="PIRSR001434-2"/>
    </source>
</evidence>
<comment type="catalytic activity">
    <reaction evidence="3">
        <text>O-succinyl-L-homoserine + hydrogen sulfide = L-homocysteine + succinate</text>
        <dbReference type="Rhea" id="RHEA:27826"/>
        <dbReference type="ChEBI" id="CHEBI:29919"/>
        <dbReference type="ChEBI" id="CHEBI:30031"/>
        <dbReference type="ChEBI" id="CHEBI:57661"/>
        <dbReference type="ChEBI" id="CHEBI:58199"/>
    </reaction>
</comment>
<reference evidence="6" key="2">
    <citation type="submission" date="2020-09" db="EMBL/GenBank/DDBJ databases">
        <authorList>
            <person name="Wu Z."/>
        </authorList>
    </citation>
    <scope>NUCLEOTIDE SEQUENCE</scope>
    <source>
        <strain evidence="6">SC17</strain>
    </source>
</reference>
<dbReference type="Gene3D" id="3.40.640.10">
    <property type="entry name" value="Type I PLP-dependent aspartate aminotransferase-like (Major domain)"/>
    <property type="match status" value="1"/>
</dbReference>
<evidence type="ECO:0000256" key="3">
    <source>
        <dbReference type="HAMAP-Rule" id="MF_02056"/>
    </source>
</evidence>
<comment type="subunit">
    <text evidence="3">Homotetramer.</text>
</comment>
<keyword evidence="7" id="KW-1185">Reference proteome</keyword>
<dbReference type="GO" id="GO:0030170">
    <property type="term" value="F:pyridoxal phosphate binding"/>
    <property type="evidence" value="ECO:0007669"/>
    <property type="project" value="UniProtKB-UniRule"/>
</dbReference>
<dbReference type="InterPro" id="IPR006234">
    <property type="entry name" value="O-succ-hSer_sulfhydrylase"/>
</dbReference>
<dbReference type="InterPro" id="IPR000277">
    <property type="entry name" value="Cys/Met-Metab_PyrdxlP-dep_enz"/>
</dbReference>
<dbReference type="SUPFAM" id="SSF53383">
    <property type="entry name" value="PLP-dependent transferases"/>
    <property type="match status" value="1"/>
</dbReference>
<dbReference type="GO" id="GO:0071268">
    <property type="term" value="P:homocysteine biosynthetic process"/>
    <property type="evidence" value="ECO:0007669"/>
    <property type="project" value="InterPro"/>
</dbReference>
<proteinExistence type="inferred from homology"/>
<dbReference type="RefSeq" id="WP_188216668.1">
    <property type="nucleotide sequence ID" value="NZ_BAABGH010000007.1"/>
</dbReference>
<dbReference type="GO" id="GO:0008483">
    <property type="term" value="F:transaminase activity"/>
    <property type="evidence" value="ECO:0007669"/>
    <property type="project" value="UniProtKB-KW"/>
</dbReference>
<keyword evidence="6" id="KW-0032">Aminotransferase</keyword>
<organism evidence="6 7">
    <name type="scientific">Aestuariibaculum suncheonense</name>
    <dbReference type="NCBI Taxonomy" id="1028745"/>
    <lineage>
        <taxon>Bacteria</taxon>
        <taxon>Pseudomonadati</taxon>
        <taxon>Bacteroidota</taxon>
        <taxon>Flavobacteriia</taxon>
        <taxon>Flavobacteriales</taxon>
        <taxon>Flavobacteriaceae</taxon>
    </lineage>
</organism>